<feature type="region of interest" description="Disordered" evidence="1">
    <location>
        <begin position="314"/>
        <end position="340"/>
    </location>
</feature>
<dbReference type="OrthoDB" id="5490584at2"/>
<dbReference type="AlphaFoldDB" id="A0A6I6F6T6"/>
<dbReference type="CDD" id="cd02035">
    <property type="entry name" value="ArsA"/>
    <property type="match status" value="1"/>
</dbReference>
<evidence type="ECO:0000313" key="3">
    <source>
        <dbReference type="EMBL" id="QGV79380.1"/>
    </source>
</evidence>
<dbReference type="InterPro" id="IPR027417">
    <property type="entry name" value="P-loop_NTPase"/>
</dbReference>
<feature type="domain" description="ArsA/GET3 Anion-transporting ATPase-like" evidence="2">
    <location>
        <begin position="20"/>
        <end position="289"/>
    </location>
</feature>
<feature type="compositionally biased region" description="Basic and acidic residues" evidence="1">
    <location>
        <begin position="358"/>
        <end position="370"/>
    </location>
</feature>
<dbReference type="GO" id="GO:0016887">
    <property type="term" value="F:ATP hydrolysis activity"/>
    <property type="evidence" value="ECO:0007669"/>
    <property type="project" value="InterPro"/>
</dbReference>
<dbReference type="GO" id="GO:0005524">
    <property type="term" value="F:ATP binding"/>
    <property type="evidence" value="ECO:0007669"/>
    <property type="project" value="InterPro"/>
</dbReference>
<evidence type="ECO:0000256" key="1">
    <source>
        <dbReference type="SAM" id="MobiDB-lite"/>
    </source>
</evidence>
<sequence length="457" mass="48145">MTLDGAPGLEIDPLIDDSATRIIVCCGAGGVGKTTTAAALGVRAAERGRKVVVLTIDPARRLAQSMGIDQLDNTPRRVDGIEGGGELHAMMLDMKRTFDEIVEAHADPARAAAILGNPFYQSLSAGFAGTQEYMAMEKLGQLRARDEWDLIVVDTPPSRSALDFLDAPKRLGSFLDGKFIKLLMAPAKVGGRAGMKFLNVGMSMMTGTLGKLLGGQLLRDVQTFVAAMDTMFGGFRTRADATYRLLQAPGTAFLVVAAPERDALREAAYFVERLAAERMPLAGLVLNRVHGSGAARLSAERALAAAENLEEGRIVDQSAGKTGVRGPGGPEATSPEPEALRTTAVARSDAAAAIGSDTEIHTHTHPHTDAGDAESGAATPPAVAELTAGLLRLHAERMQVLARERRTRDRFATLHPEVAVTEVPALPGDVHDLAGLRAIGDRLAAAEGPRVTAETSS</sequence>
<accession>A0A6I6F6T6</accession>
<proteinExistence type="predicted"/>
<dbReference type="SUPFAM" id="SSF52540">
    <property type="entry name" value="P-loop containing nucleoside triphosphate hydrolases"/>
    <property type="match status" value="1"/>
</dbReference>
<organism evidence="3 4">
    <name type="scientific">Streptomyces ficellus</name>
    <dbReference type="NCBI Taxonomy" id="1977088"/>
    <lineage>
        <taxon>Bacteria</taxon>
        <taxon>Bacillati</taxon>
        <taxon>Actinomycetota</taxon>
        <taxon>Actinomycetes</taxon>
        <taxon>Kitasatosporales</taxon>
        <taxon>Streptomycetaceae</taxon>
        <taxon>Streptomyces</taxon>
    </lineage>
</organism>
<dbReference type="InterPro" id="IPR016300">
    <property type="entry name" value="ATPase_ArsA/GET3"/>
</dbReference>
<dbReference type="InterPro" id="IPR025723">
    <property type="entry name" value="ArsA/GET3_ATPase-like"/>
</dbReference>
<protein>
    <submittedName>
        <fullName evidence="3">ArsA family ATPase</fullName>
    </submittedName>
</protein>
<evidence type="ECO:0000313" key="4">
    <source>
        <dbReference type="Proteomes" id="UP000422572"/>
    </source>
</evidence>
<dbReference type="RefSeq" id="WP_156693128.1">
    <property type="nucleotide sequence ID" value="NZ_CP034279.1"/>
</dbReference>
<dbReference type="Gene3D" id="3.40.50.300">
    <property type="entry name" value="P-loop containing nucleotide triphosphate hydrolases"/>
    <property type="match status" value="1"/>
</dbReference>
<name>A0A6I6F6T6_9ACTN</name>
<gene>
    <name evidence="3" type="ORF">EIZ62_14800</name>
</gene>
<dbReference type="Proteomes" id="UP000422572">
    <property type="component" value="Chromosome"/>
</dbReference>
<keyword evidence="4" id="KW-1185">Reference proteome</keyword>
<dbReference type="EMBL" id="CP034279">
    <property type="protein sequence ID" value="QGV79380.1"/>
    <property type="molecule type" value="Genomic_DNA"/>
</dbReference>
<dbReference type="Pfam" id="PF02374">
    <property type="entry name" value="ArsA_ATPase"/>
    <property type="match status" value="1"/>
</dbReference>
<feature type="region of interest" description="Disordered" evidence="1">
    <location>
        <begin position="356"/>
        <end position="379"/>
    </location>
</feature>
<reference evidence="3 4" key="1">
    <citation type="submission" date="2018-12" db="EMBL/GenBank/DDBJ databases">
        <title>Complete genome sequence of Streptomyces ficellus NRRL8067, the producer of ficellomycin, feldamycin and nojirimycin.</title>
        <authorList>
            <person name="Zhang H."/>
            <person name="Yue R."/>
            <person name="Liu Y."/>
            <person name="Li M."/>
            <person name="Mu H."/>
            <person name="Zhang J."/>
        </authorList>
    </citation>
    <scope>NUCLEOTIDE SEQUENCE [LARGE SCALE GENOMIC DNA]</scope>
    <source>
        <strain evidence="3 4">NRRL 8067</strain>
    </source>
</reference>
<evidence type="ECO:0000259" key="2">
    <source>
        <dbReference type="Pfam" id="PF02374"/>
    </source>
</evidence>
<dbReference type="KEGG" id="sfic:EIZ62_14800"/>
<dbReference type="PANTHER" id="PTHR10803">
    <property type="entry name" value="ARSENICAL PUMP-DRIVING ATPASE ARSENITE-TRANSLOCATING ATPASE"/>
    <property type="match status" value="1"/>
</dbReference>
<dbReference type="PANTHER" id="PTHR10803:SF26">
    <property type="entry name" value="ANION TRANSPORTER ATPASE-RELATED"/>
    <property type="match status" value="1"/>
</dbReference>